<dbReference type="SUPFAM" id="SSF52218">
    <property type="entry name" value="Flavoproteins"/>
    <property type="match status" value="1"/>
</dbReference>
<dbReference type="SUPFAM" id="SSF48264">
    <property type="entry name" value="Cytochrome P450"/>
    <property type="match status" value="1"/>
</dbReference>
<dbReference type="InterPro" id="IPR029039">
    <property type="entry name" value="Flavoprotein-like_sf"/>
</dbReference>
<keyword evidence="20" id="KW-0444">Lipid biosynthesis</keyword>
<evidence type="ECO:0000259" key="23">
    <source>
        <dbReference type="PROSITE" id="PS51384"/>
    </source>
</evidence>
<keyword evidence="20" id="KW-0756">Sterol biosynthesis</keyword>
<dbReference type="GO" id="GO:0050660">
    <property type="term" value="F:flavin adenine dinucleotide binding"/>
    <property type="evidence" value="ECO:0007669"/>
    <property type="project" value="TreeGrafter"/>
</dbReference>
<dbReference type="CDD" id="cd11068">
    <property type="entry name" value="CYP120A1"/>
    <property type="match status" value="1"/>
</dbReference>
<keyword evidence="20" id="KW-1207">Sterol metabolism</keyword>
<dbReference type="PROSITE" id="PS00086">
    <property type="entry name" value="CYTOCHROME_P450"/>
    <property type="match status" value="1"/>
</dbReference>
<comment type="cofactor">
    <cofactor evidence="1">
        <name>FMN</name>
        <dbReference type="ChEBI" id="CHEBI:58210"/>
    </cofactor>
</comment>
<evidence type="ECO:0000256" key="2">
    <source>
        <dbReference type="ARBA" id="ARBA00001971"/>
    </source>
</evidence>
<evidence type="ECO:0000256" key="5">
    <source>
        <dbReference type="ARBA" id="ARBA00022448"/>
    </source>
</evidence>
<evidence type="ECO:0000256" key="14">
    <source>
        <dbReference type="ARBA" id="ARBA00022857"/>
    </source>
</evidence>
<evidence type="ECO:0000256" key="9">
    <source>
        <dbReference type="ARBA" id="ARBA00022643"/>
    </source>
</evidence>
<evidence type="ECO:0000256" key="12">
    <source>
        <dbReference type="ARBA" id="ARBA00022723"/>
    </source>
</evidence>
<dbReference type="InterPro" id="IPR001128">
    <property type="entry name" value="Cyt_P450"/>
</dbReference>
<dbReference type="EC" id="2.1.1.-" evidence="20"/>
<keyword evidence="7 18" id="KW-0349">Heme</keyword>
<keyword evidence="26" id="KW-1185">Reference proteome</keyword>
<dbReference type="GO" id="GO:0003958">
    <property type="term" value="F:NADPH-hemoprotein reductase activity"/>
    <property type="evidence" value="ECO:0007669"/>
    <property type="project" value="TreeGrafter"/>
</dbReference>
<comment type="cofactor">
    <cofactor evidence="3">
        <name>FAD</name>
        <dbReference type="ChEBI" id="CHEBI:57692"/>
    </cofactor>
</comment>
<dbReference type="InterPro" id="IPR017927">
    <property type="entry name" value="FAD-bd_FR_type"/>
</dbReference>
<dbReference type="Gene3D" id="1.20.990.10">
    <property type="entry name" value="NADPH-cytochrome p450 Reductase, Chain A, domain 3"/>
    <property type="match status" value="1"/>
</dbReference>
<keyword evidence="14" id="KW-0521">NADP</keyword>
<evidence type="ECO:0000256" key="21">
    <source>
        <dbReference type="SAM" id="MobiDB-lite"/>
    </source>
</evidence>
<dbReference type="InterPro" id="IPR039261">
    <property type="entry name" value="FNR_nucleotide-bd"/>
</dbReference>
<name>A0A1M2VWV3_TRAPU</name>
<evidence type="ECO:0000259" key="24">
    <source>
        <dbReference type="PROSITE" id="PS51685"/>
    </source>
</evidence>
<comment type="cofactor">
    <cofactor evidence="2 18">
        <name>heme</name>
        <dbReference type="ChEBI" id="CHEBI:30413"/>
    </cofactor>
</comment>
<evidence type="ECO:0000256" key="7">
    <source>
        <dbReference type="ARBA" id="ARBA00022617"/>
    </source>
</evidence>
<evidence type="ECO:0000256" key="17">
    <source>
        <dbReference type="ARBA" id="ARBA00023033"/>
    </source>
</evidence>
<evidence type="ECO:0000256" key="20">
    <source>
        <dbReference type="RuleBase" id="RU362025"/>
    </source>
</evidence>
<dbReference type="PROSITE" id="PS51384">
    <property type="entry name" value="FAD_FR"/>
    <property type="match status" value="1"/>
</dbReference>
<dbReference type="GO" id="GO:0004497">
    <property type="term" value="F:monooxygenase activity"/>
    <property type="evidence" value="ECO:0007669"/>
    <property type="project" value="UniProtKB-KW"/>
</dbReference>
<comment type="pathway">
    <text evidence="20">Steroid metabolism.</text>
</comment>
<organism evidence="25 26">
    <name type="scientific">Trametes pubescens</name>
    <name type="common">White-rot fungus</name>
    <dbReference type="NCBI Taxonomy" id="154538"/>
    <lineage>
        <taxon>Eukaryota</taxon>
        <taxon>Fungi</taxon>
        <taxon>Dikarya</taxon>
        <taxon>Basidiomycota</taxon>
        <taxon>Agaricomycotina</taxon>
        <taxon>Agaricomycetes</taxon>
        <taxon>Polyporales</taxon>
        <taxon>Polyporaceae</taxon>
        <taxon>Trametes</taxon>
    </lineage>
</organism>
<dbReference type="GO" id="GO:0005829">
    <property type="term" value="C:cytosol"/>
    <property type="evidence" value="ECO:0007669"/>
    <property type="project" value="TreeGrafter"/>
</dbReference>
<dbReference type="FunFam" id="1.10.630.10:FF:000040">
    <property type="entry name" value="Bifunctional cytochrome P450/NADPH--P450 reductase"/>
    <property type="match status" value="1"/>
</dbReference>
<keyword evidence="9" id="KW-0288">FMN</keyword>
<dbReference type="FunFam" id="3.40.50.150:FF:000232">
    <property type="entry name" value="Sterol 24-C-methyltransferase erg6"/>
    <property type="match status" value="1"/>
</dbReference>
<evidence type="ECO:0000256" key="13">
    <source>
        <dbReference type="ARBA" id="ARBA00022827"/>
    </source>
</evidence>
<keyword evidence="6 19" id="KW-0489">Methyltransferase</keyword>
<comment type="function">
    <text evidence="20">Catalyzes the transfer of methyl groups from S-adenosyl-methionine to the C-24 of sterols.</text>
</comment>
<dbReference type="InterPro" id="IPR023173">
    <property type="entry name" value="NADPH_Cyt_P450_Rdtase_alpha"/>
</dbReference>
<dbReference type="Gene3D" id="3.40.50.360">
    <property type="match status" value="1"/>
</dbReference>
<dbReference type="OMA" id="HSMMLDI"/>
<dbReference type="PANTHER" id="PTHR19384:SF127">
    <property type="entry name" value="BIFUNCTIONAL CYTOCHROME P450_NADPH--P450 REDUCTASE"/>
    <property type="match status" value="1"/>
</dbReference>
<keyword evidence="20" id="KW-0443">Lipid metabolism</keyword>
<dbReference type="CDD" id="cd02440">
    <property type="entry name" value="AdoMet_MTases"/>
    <property type="match status" value="1"/>
</dbReference>
<comment type="similarity">
    <text evidence="19 20">Belongs to the class I-like SAM-binding methyltransferase superfamily. Erg6/SMT family.</text>
</comment>
<dbReference type="InterPro" id="IPR003097">
    <property type="entry name" value="CysJ-like_FAD-binding"/>
</dbReference>
<evidence type="ECO:0000256" key="19">
    <source>
        <dbReference type="PROSITE-ProRule" id="PRU01022"/>
    </source>
</evidence>
<dbReference type="InterPro" id="IPR036396">
    <property type="entry name" value="Cyt_P450_sf"/>
</dbReference>
<keyword evidence="12 18" id="KW-0479">Metal-binding</keyword>
<keyword evidence="8" id="KW-0285">Flavoprotein</keyword>
<feature type="binding site" description="axial binding residue" evidence="18">
    <location>
        <position position="760"/>
    </location>
    <ligand>
        <name>heme</name>
        <dbReference type="ChEBI" id="CHEBI:30413"/>
    </ligand>
    <ligandPart>
        <name>Fe</name>
        <dbReference type="ChEBI" id="CHEBI:18248"/>
    </ligandPart>
</feature>
<evidence type="ECO:0000256" key="15">
    <source>
        <dbReference type="ARBA" id="ARBA00023002"/>
    </source>
</evidence>
<dbReference type="GO" id="GO:0010181">
    <property type="term" value="F:FMN binding"/>
    <property type="evidence" value="ECO:0007669"/>
    <property type="project" value="InterPro"/>
</dbReference>
<dbReference type="PANTHER" id="PTHR19384">
    <property type="entry name" value="NITRIC OXIDE SYNTHASE-RELATED"/>
    <property type="match status" value="1"/>
</dbReference>
<dbReference type="PRINTS" id="PR00463">
    <property type="entry name" value="EP450I"/>
</dbReference>
<evidence type="ECO:0000256" key="16">
    <source>
        <dbReference type="ARBA" id="ARBA00023004"/>
    </source>
</evidence>
<dbReference type="Pfam" id="PF00067">
    <property type="entry name" value="p450"/>
    <property type="match status" value="1"/>
</dbReference>
<evidence type="ECO:0000256" key="8">
    <source>
        <dbReference type="ARBA" id="ARBA00022630"/>
    </source>
</evidence>
<comment type="caution">
    <text evidence="25">The sequence shown here is derived from an EMBL/GenBank/DDBJ whole genome shotgun (WGS) entry which is preliminary data.</text>
</comment>
<comment type="similarity">
    <text evidence="4">In the N-terminal section; belongs to the cytochrome P450 family.</text>
</comment>
<keyword evidence="11 19" id="KW-0949">S-adenosyl-L-methionine</keyword>
<gene>
    <name evidence="25" type="ORF">TRAPUB_11396</name>
</gene>
<dbReference type="Gene3D" id="2.40.30.10">
    <property type="entry name" value="Translation factors"/>
    <property type="match status" value="1"/>
</dbReference>
<dbReference type="GO" id="GO:0032259">
    <property type="term" value="P:methylation"/>
    <property type="evidence" value="ECO:0007669"/>
    <property type="project" value="UniProtKB-KW"/>
</dbReference>
<evidence type="ECO:0000256" key="11">
    <source>
        <dbReference type="ARBA" id="ARBA00022691"/>
    </source>
</evidence>
<dbReference type="InterPro" id="IPR030384">
    <property type="entry name" value="MeTrfase_SMT"/>
</dbReference>
<feature type="compositionally biased region" description="Basic and acidic residues" evidence="21">
    <location>
        <begin position="335"/>
        <end position="348"/>
    </location>
</feature>
<dbReference type="Pfam" id="PF00258">
    <property type="entry name" value="Flavodoxin_1"/>
    <property type="match status" value="1"/>
</dbReference>
<sequence length="1420" mass="158770">MAPSATESTAHADGRVGRRIENYTAFWQKDISKEAEQDTGNRLDNYADVVNGYYDGATSLYEYGWGTSFHFSRYYKGESFYQALARHEHYLAFKMNLKPGMRVLDVGCGIGGPAREIAQFADVQIVGLNNNDYQVGRARQLTKKAGLEKQITYTVGDFMKLAEQFGENSFDAVYAIEATVHAPSWEGVYGEIMKVLKPGGVFGVYEWCMTDKWDPSIPSHKEVAHEIEIGNGIPEMRHLHKARQAFVNVGLEIEHEEDLADRPDPIPWYYPLEGDIGKAQTLWDMFTVWRMSSSGKFVTHHGLWFIEKLGMVPKGTWEVGETLKIAGDALVKSGREKYDPTHDRDQKTTRTTTATKTMTTPIPSPPALPFLGHIATLDRDIPQKTFDLLADQYGEIYQLNLITRQSILLASYEMQNELSNEKRFEKAVVGALEQVRNGMGDGLFTAYPGEENWGIAHRLLMPAFSTAKVRDMFGDMTDIASQMLTKWERFGPRHVIDPSEDFTRLAFDTITLCAMSYRLNTFYSENTHPFVQAMADFLAESGRRANRPPIMNTIMRGSNAKYEEDMQTMNALVLELIEERRKHPTEKQDLLNIMLNGVDQKTGQRLSDQSIRQNLLTFLVAGHETTSGLLTFTLYYLCKHPEAMRKLREEVDEVLGDQPLQLDDIGKLKYAAACLREALRLSPPATIRVVRSLEDTTIGGGKYAIQKGAVLAMLTAKCQMDPKVWGEDAREFKPERMYGENFEKLPPNAWQPFGYGMRACIGRPFAWQEAHIALASVIQKFDIVMHDPSYTLELKQTMTIKPKGFYIHAIPRNRSPSPVPVSLSSSLVDAPHMPHSRESSSEGADAHAGPKQKLYVVYGSNTGTSQTFAQRIASDAPSHGFKATLGILDSIVEHMPTDGPLVVVTASFEGEPADNAAHFFEWMQNTKGREMENVKFAVFGCGNRDWVRTYQKVPKIIDAVLEERGGKRLHERGEGDAQAAEFFQVFDEWEAQLWKTLAGEYGIAVAEQKSAASGIKMKTVDPGTSRAAVLRQPDAELGRVVENRLLTSPNAPEKRHIEFKLPESMTYRAGDYLSILPHNPARDVHRVISRFSLSPEQQIVLSSEGPTSLPVDKPISIFSLLSGYVEITQPATTRDLRDLLAVECSDATKTVLEDLSASYAEKVTTRRLSILDILEDHPDIQLPFGTFLEMLPPMRVRQYSISSSPLHDPTQPSLTVSVVEAPALSGRKDPFLGVASTFLASLRPGDMVQLAVRGSSAAFHPPEDVSIPMIMFAAGSGLSPMRGFLQERAAQKKAGRDVAKSTLFFGCRSPAEDFLYGDSDLKEWQELGIVDVRPAFSRCPEKSEGCKYVQDRAWQDRALVRGAYDHHNARLFTCGSGKMALGVKKVLTQMIKESRDCSDEEAATLFEKAIQGRYATDIFE</sequence>
<feature type="region of interest" description="Disordered" evidence="21">
    <location>
        <begin position="335"/>
        <end position="362"/>
    </location>
</feature>
<dbReference type="InterPro" id="IPR017972">
    <property type="entry name" value="Cyt_P450_CS"/>
</dbReference>
<evidence type="ECO:0000256" key="18">
    <source>
        <dbReference type="PIRSR" id="PIRSR602401-1"/>
    </source>
</evidence>
<dbReference type="SUPFAM" id="SSF52343">
    <property type="entry name" value="Ferredoxin reductase-like, C-terminal NADP-linked domain"/>
    <property type="match status" value="1"/>
</dbReference>
<dbReference type="Gene3D" id="3.40.50.150">
    <property type="entry name" value="Vaccinia Virus protein VP39"/>
    <property type="match status" value="1"/>
</dbReference>
<dbReference type="Pfam" id="PF00175">
    <property type="entry name" value="NAD_binding_1"/>
    <property type="match status" value="1"/>
</dbReference>
<dbReference type="Pfam" id="PF08241">
    <property type="entry name" value="Methyltransf_11"/>
    <property type="match status" value="1"/>
</dbReference>
<dbReference type="PRINTS" id="PR00385">
    <property type="entry name" value="P450"/>
</dbReference>
<dbReference type="Pfam" id="PF00667">
    <property type="entry name" value="FAD_binding_1"/>
    <property type="match status" value="1"/>
</dbReference>
<dbReference type="InterPro" id="IPR013705">
    <property type="entry name" value="Sterol_MeTrfase_C"/>
</dbReference>
<evidence type="ECO:0000256" key="10">
    <source>
        <dbReference type="ARBA" id="ARBA00022679"/>
    </source>
</evidence>
<dbReference type="STRING" id="154538.A0A1M2VWV3"/>
<evidence type="ECO:0000259" key="22">
    <source>
        <dbReference type="PROSITE" id="PS50902"/>
    </source>
</evidence>
<reference evidence="25 26" key="1">
    <citation type="submission" date="2016-10" db="EMBL/GenBank/DDBJ databases">
        <title>Genome sequence of the basidiomycete white-rot fungus Trametes pubescens.</title>
        <authorList>
            <person name="Makela M.R."/>
            <person name="Granchi Z."/>
            <person name="Peng M."/>
            <person name="De Vries R.P."/>
            <person name="Grigoriev I."/>
            <person name="Riley R."/>
            <person name="Hilden K."/>
        </authorList>
    </citation>
    <scope>NUCLEOTIDE SEQUENCE [LARGE SCALE GENOMIC DNA]</scope>
    <source>
        <strain evidence="25 26">FBCC735</strain>
    </source>
</reference>
<evidence type="ECO:0000256" key="3">
    <source>
        <dbReference type="ARBA" id="ARBA00001974"/>
    </source>
</evidence>
<keyword evidence="13" id="KW-0274">FAD</keyword>
<dbReference type="CDD" id="cd06206">
    <property type="entry name" value="bifunctional_CYPOR"/>
    <property type="match status" value="1"/>
</dbReference>
<dbReference type="InterPro" id="IPR017938">
    <property type="entry name" value="Riboflavin_synthase-like_b-brl"/>
</dbReference>
<keyword evidence="20" id="KW-0753">Steroid metabolism</keyword>
<keyword evidence="15" id="KW-0560">Oxidoreductase</keyword>
<dbReference type="GO" id="GO:0020037">
    <property type="term" value="F:heme binding"/>
    <property type="evidence" value="ECO:0007669"/>
    <property type="project" value="InterPro"/>
</dbReference>
<dbReference type="PROSITE" id="PS51685">
    <property type="entry name" value="SAM_MT_ERG6_SMT"/>
    <property type="match status" value="1"/>
</dbReference>
<accession>A0A1M2VWV3</accession>
<dbReference type="GO" id="GO:0016126">
    <property type="term" value="P:sterol biosynthetic process"/>
    <property type="evidence" value="ECO:0007669"/>
    <property type="project" value="UniProtKB-KW"/>
</dbReference>
<keyword evidence="16 18" id="KW-0408">Iron</keyword>
<feature type="region of interest" description="Disordered" evidence="21">
    <location>
        <begin position="816"/>
        <end position="848"/>
    </location>
</feature>
<dbReference type="InterPro" id="IPR029063">
    <property type="entry name" value="SAM-dependent_MTases_sf"/>
</dbReference>
<evidence type="ECO:0000256" key="1">
    <source>
        <dbReference type="ARBA" id="ARBA00001917"/>
    </source>
</evidence>
<dbReference type="SUPFAM" id="SSF53335">
    <property type="entry name" value="S-adenosyl-L-methionine-dependent methyltransferases"/>
    <property type="match status" value="1"/>
</dbReference>
<dbReference type="OrthoDB" id="1470350at2759"/>
<evidence type="ECO:0000256" key="4">
    <source>
        <dbReference type="ARBA" id="ARBA00010018"/>
    </source>
</evidence>
<feature type="compositionally biased region" description="Low complexity" evidence="21">
    <location>
        <begin position="349"/>
        <end position="360"/>
    </location>
</feature>
<feature type="domain" description="SAM-dependent methyltransferase Erg6/SMT-type" evidence="24">
    <location>
        <begin position="53"/>
        <end position="335"/>
    </location>
</feature>
<evidence type="ECO:0000313" key="25">
    <source>
        <dbReference type="EMBL" id="OJT12058.1"/>
    </source>
</evidence>
<dbReference type="Proteomes" id="UP000184267">
    <property type="component" value="Unassembled WGS sequence"/>
</dbReference>
<proteinExistence type="inferred from homology"/>
<dbReference type="GO" id="GO:0016705">
    <property type="term" value="F:oxidoreductase activity, acting on paired donors, with incorporation or reduction of molecular oxygen"/>
    <property type="evidence" value="ECO:0007669"/>
    <property type="project" value="InterPro"/>
</dbReference>
<keyword evidence="5" id="KW-0813">Transport</keyword>
<dbReference type="InterPro" id="IPR001433">
    <property type="entry name" value="OxRdtase_FAD/NAD-bd"/>
</dbReference>
<dbReference type="GO" id="GO:0008757">
    <property type="term" value="F:S-adenosylmethionine-dependent methyltransferase activity"/>
    <property type="evidence" value="ECO:0007669"/>
    <property type="project" value="InterPro"/>
</dbReference>
<dbReference type="Pfam" id="PF08498">
    <property type="entry name" value="Sterol_MT_C"/>
    <property type="match status" value="1"/>
</dbReference>
<dbReference type="GO" id="GO:0005506">
    <property type="term" value="F:iron ion binding"/>
    <property type="evidence" value="ECO:0007669"/>
    <property type="project" value="InterPro"/>
</dbReference>
<protein>
    <recommendedName>
        <fullName evidence="20">Sterol 24-C-methyltransferase</fullName>
        <ecNumber evidence="20">2.1.1.-</ecNumber>
    </recommendedName>
    <alternativeName>
        <fullName evidence="20">Delta(24)-sterol C-methyltransferase</fullName>
    </alternativeName>
</protein>
<keyword evidence="10 19" id="KW-0808">Transferase</keyword>
<evidence type="ECO:0000256" key="6">
    <source>
        <dbReference type="ARBA" id="ARBA00022603"/>
    </source>
</evidence>
<dbReference type="InterPro" id="IPR002401">
    <property type="entry name" value="Cyt_P450_E_grp-I"/>
</dbReference>
<feature type="domain" description="Flavodoxin-like" evidence="22">
    <location>
        <begin position="854"/>
        <end position="994"/>
    </location>
</feature>
<dbReference type="PROSITE" id="PS50902">
    <property type="entry name" value="FLAVODOXIN_LIKE"/>
    <property type="match status" value="1"/>
</dbReference>
<dbReference type="InterPro" id="IPR013216">
    <property type="entry name" value="Methyltransf_11"/>
</dbReference>
<dbReference type="InterPro" id="IPR008254">
    <property type="entry name" value="Flavodoxin/NO_synth"/>
</dbReference>
<evidence type="ECO:0000313" key="26">
    <source>
        <dbReference type="Proteomes" id="UP000184267"/>
    </source>
</evidence>
<keyword evidence="20" id="KW-0752">Steroid biosynthesis</keyword>
<feature type="domain" description="FAD-binding FR-type" evidence="23">
    <location>
        <begin position="1033"/>
        <end position="1262"/>
    </location>
</feature>
<dbReference type="SUPFAM" id="SSF63380">
    <property type="entry name" value="Riboflavin synthase domain-like"/>
    <property type="match status" value="1"/>
</dbReference>
<keyword evidence="17" id="KW-0503">Monooxygenase</keyword>
<dbReference type="EMBL" id="MNAD01000534">
    <property type="protein sequence ID" value="OJT12058.1"/>
    <property type="molecule type" value="Genomic_DNA"/>
</dbReference>
<dbReference type="Gene3D" id="3.40.50.80">
    <property type="entry name" value="Nucleotide-binding domain of ferredoxin-NADP reductase (FNR) module"/>
    <property type="match status" value="1"/>
</dbReference>
<dbReference type="Gene3D" id="1.10.630.10">
    <property type="entry name" value="Cytochrome P450"/>
    <property type="match status" value="1"/>
</dbReference>